<evidence type="ECO:0000313" key="2">
    <source>
        <dbReference type="Proteomes" id="UP001420932"/>
    </source>
</evidence>
<proteinExistence type="predicted"/>
<comment type="caution">
    <text evidence="1">The sequence shown here is derived from an EMBL/GenBank/DDBJ whole genome shotgun (WGS) entry which is preliminary data.</text>
</comment>
<reference evidence="1 2" key="1">
    <citation type="submission" date="2024-01" db="EMBL/GenBank/DDBJ databases">
        <title>Genome assemblies of Stephania.</title>
        <authorList>
            <person name="Yang L."/>
        </authorList>
    </citation>
    <scope>NUCLEOTIDE SEQUENCE [LARGE SCALE GENOMIC DNA]</scope>
    <source>
        <strain evidence="1">YNDBR</strain>
        <tissue evidence="1">Leaf</tissue>
    </source>
</reference>
<dbReference type="EMBL" id="JBBNAF010000004">
    <property type="protein sequence ID" value="KAK9151146.1"/>
    <property type="molecule type" value="Genomic_DNA"/>
</dbReference>
<sequence>MSEARHDLNMEQPAKDYDGLCMEESELAFMGAILLRFGFRELEVLSNEYPREAVLAETPVVGSNMVSWDGAAVAEESGGGGARERRGVAQWRAFGQGLMACSLHRHRSD</sequence>
<accession>A0AAP0KEG9</accession>
<dbReference type="AlphaFoldDB" id="A0AAP0KEG9"/>
<evidence type="ECO:0000313" key="1">
    <source>
        <dbReference type="EMBL" id="KAK9151146.1"/>
    </source>
</evidence>
<gene>
    <name evidence="1" type="ORF">Syun_009455</name>
</gene>
<name>A0AAP0KEG9_9MAGN</name>
<keyword evidence="2" id="KW-1185">Reference proteome</keyword>
<protein>
    <submittedName>
        <fullName evidence="1">Uncharacterized protein</fullName>
    </submittedName>
</protein>
<dbReference type="Proteomes" id="UP001420932">
    <property type="component" value="Unassembled WGS sequence"/>
</dbReference>
<organism evidence="1 2">
    <name type="scientific">Stephania yunnanensis</name>
    <dbReference type="NCBI Taxonomy" id="152371"/>
    <lineage>
        <taxon>Eukaryota</taxon>
        <taxon>Viridiplantae</taxon>
        <taxon>Streptophyta</taxon>
        <taxon>Embryophyta</taxon>
        <taxon>Tracheophyta</taxon>
        <taxon>Spermatophyta</taxon>
        <taxon>Magnoliopsida</taxon>
        <taxon>Ranunculales</taxon>
        <taxon>Menispermaceae</taxon>
        <taxon>Menispermoideae</taxon>
        <taxon>Cissampelideae</taxon>
        <taxon>Stephania</taxon>
    </lineage>
</organism>